<organism evidence="1 2">
    <name type="scientific">Funneliformis mosseae</name>
    <name type="common">Endomycorrhizal fungus</name>
    <name type="synonym">Glomus mosseae</name>
    <dbReference type="NCBI Taxonomy" id="27381"/>
    <lineage>
        <taxon>Eukaryota</taxon>
        <taxon>Fungi</taxon>
        <taxon>Fungi incertae sedis</taxon>
        <taxon>Mucoromycota</taxon>
        <taxon>Glomeromycotina</taxon>
        <taxon>Glomeromycetes</taxon>
        <taxon>Glomerales</taxon>
        <taxon>Glomeraceae</taxon>
        <taxon>Funneliformis</taxon>
    </lineage>
</organism>
<dbReference type="Proteomes" id="UP000789375">
    <property type="component" value="Unassembled WGS sequence"/>
</dbReference>
<name>A0A9N9HL18_FUNMO</name>
<dbReference type="Gene3D" id="3.80.10.10">
    <property type="entry name" value="Ribonuclease Inhibitor"/>
    <property type="match status" value="1"/>
</dbReference>
<dbReference type="SUPFAM" id="SSF52047">
    <property type="entry name" value="RNI-like"/>
    <property type="match status" value="1"/>
</dbReference>
<dbReference type="InterPro" id="IPR032675">
    <property type="entry name" value="LRR_dom_sf"/>
</dbReference>
<sequence>MAHKLSAVCLNEIFEHLEDDIVTLHSILLTNHHFCGIVVRILWRDIWRFYNRYGMNYIRNSLSILSTLIACLPTVSRCFLQINGVNLPAPTPFFNYIPFIKVLSLFRIDQLIEDVVVNQRINTLQSLDYSKHLIAQELLKSFMKDIPSLKSLDICCDFSTRIVQNIPFSNFPGATSCLADLSNLKCSSNSLIPQTFQNIQSLNIKFIEKVSNRLIQLINSQHQLNHLELNAYLINVDWFNIIPALTKHDNTLTKLCIHSNNDVPLSFVSSFINLQELIISIRVPFDGFNGLKYASFTKLRIFKIPHEVPKPEMLMKFLENNGMNFEEFSTSVIYSDKSLNKSLVRFCPNLKKLSINFGNDELDTLKSIFEHCQGLEGIKIWCQDDHNHLNGRNLLEIVVNHAPKNFYELKIYMNITLLPSELETSLISWKNRTPQKSLSLVVIFDEFSLVFKEEILHMIEKYKELGTIRKFEIKRIDNELE</sequence>
<reference evidence="1" key="1">
    <citation type="submission" date="2021-06" db="EMBL/GenBank/DDBJ databases">
        <authorList>
            <person name="Kallberg Y."/>
            <person name="Tangrot J."/>
            <person name="Rosling A."/>
        </authorList>
    </citation>
    <scope>NUCLEOTIDE SEQUENCE</scope>
    <source>
        <strain evidence="1">87-6 pot B 2015</strain>
    </source>
</reference>
<evidence type="ECO:0000313" key="2">
    <source>
        <dbReference type="Proteomes" id="UP000789375"/>
    </source>
</evidence>
<comment type="caution">
    <text evidence="1">The sequence shown here is derived from an EMBL/GenBank/DDBJ whole genome shotgun (WGS) entry which is preliminary data.</text>
</comment>
<dbReference type="AlphaFoldDB" id="A0A9N9HL18"/>
<keyword evidence="2" id="KW-1185">Reference proteome</keyword>
<evidence type="ECO:0000313" key="1">
    <source>
        <dbReference type="EMBL" id="CAG8687254.1"/>
    </source>
</evidence>
<accession>A0A9N9HL18</accession>
<proteinExistence type="predicted"/>
<gene>
    <name evidence="1" type="ORF">FMOSSE_LOCUS13152</name>
</gene>
<protein>
    <submittedName>
        <fullName evidence="1">5903_t:CDS:1</fullName>
    </submittedName>
</protein>
<dbReference type="EMBL" id="CAJVPP010007310">
    <property type="protein sequence ID" value="CAG8687254.1"/>
    <property type="molecule type" value="Genomic_DNA"/>
</dbReference>